<keyword evidence="1" id="KW-0378">Hydrolase</keyword>
<dbReference type="RefSeq" id="WP_137251847.1">
    <property type="nucleotide sequence ID" value="NZ_SZQA01000076.1"/>
</dbReference>
<organism evidence="1 2">
    <name type="scientific">Herbidospora galbida</name>
    <dbReference type="NCBI Taxonomy" id="2575442"/>
    <lineage>
        <taxon>Bacteria</taxon>
        <taxon>Bacillati</taxon>
        <taxon>Actinomycetota</taxon>
        <taxon>Actinomycetes</taxon>
        <taxon>Streptosporangiales</taxon>
        <taxon>Streptosporangiaceae</taxon>
        <taxon>Herbidospora</taxon>
    </lineage>
</organism>
<dbReference type="EMBL" id="SZQA01000076">
    <property type="protein sequence ID" value="TKK77298.1"/>
    <property type="molecule type" value="Genomic_DNA"/>
</dbReference>
<accession>A0A4U3LNC5</accession>
<keyword evidence="2" id="KW-1185">Reference proteome</keyword>
<dbReference type="GO" id="GO:0016787">
    <property type="term" value="F:hydrolase activity"/>
    <property type="evidence" value="ECO:0007669"/>
    <property type="project" value="UniProtKB-KW"/>
</dbReference>
<protein>
    <submittedName>
        <fullName evidence="1">Amidohydrolase</fullName>
    </submittedName>
</protein>
<dbReference type="PANTHER" id="PTHR43383">
    <property type="entry name" value="NODULIN 6"/>
    <property type="match status" value="1"/>
</dbReference>
<dbReference type="PANTHER" id="PTHR43383:SF2">
    <property type="entry name" value="AMIDOHYDROLASE 2 FAMILY PROTEIN"/>
    <property type="match status" value="1"/>
</dbReference>
<dbReference type="InterPro" id="IPR032466">
    <property type="entry name" value="Metal_Hydrolase"/>
</dbReference>
<evidence type="ECO:0000313" key="2">
    <source>
        <dbReference type="Proteomes" id="UP000308705"/>
    </source>
</evidence>
<sequence length="371" mass="39312">MTPVLPGPVRAALAAPLVDHHCQGVRRDDLVRAQFETLITRAGHPAPPGTTHFDTPEGVAIRRWCAPVLGLEPHAPAAVYLARRAELGAAEVNRTLLRAAGVVAFLVDTGTEASPDLLSVAETGRLGGAASDEIVRLERVEQDVAEEGLSAPAYLDRLRGEVAARASRAVGLSTVIGYRCGLDVDPVRPARGAVLAAAGRRAAEPKKPLTDPVLLRHLLWTGVDVARERAMPLQIPCGHSGVDPGVLHRSDPTALVPFIRALGPLGVPVILLHCSPYERAAAFLAATFPHVHVDVHDGFAEVLGLAPFHKIMFGSGGWGVAETVYLGALRHRTVLARELAARIDAGDWSSGDAERVAGMIGSGNARRIYRL</sequence>
<comment type="caution">
    <text evidence="1">The sequence shown here is derived from an EMBL/GenBank/DDBJ whole genome shotgun (WGS) entry which is preliminary data.</text>
</comment>
<dbReference type="SUPFAM" id="SSF51556">
    <property type="entry name" value="Metallo-dependent hydrolases"/>
    <property type="match status" value="1"/>
</dbReference>
<dbReference type="OrthoDB" id="8244441at2"/>
<dbReference type="Proteomes" id="UP000308705">
    <property type="component" value="Unassembled WGS sequence"/>
</dbReference>
<gene>
    <name evidence="1" type="ORF">FDA94_37935</name>
</gene>
<proteinExistence type="predicted"/>
<evidence type="ECO:0000313" key="1">
    <source>
        <dbReference type="EMBL" id="TKK77298.1"/>
    </source>
</evidence>
<dbReference type="Gene3D" id="3.20.20.140">
    <property type="entry name" value="Metal-dependent hydrolases"/>
    <property type="match status" value="1"/>
</dbReference>
<dbReference type="AlphaFoldDB" id="A0A4U3LNC5"/>
<reference evidence="1 2" key="1">
    <citation type="submission" date="2019-04" db="EMBL/GenBank/DDBJ databases">
        <title>Herbidospora sp. NEAU-GS14.nov., a novel actinomycete isolated from soil.</title>
        <authorList>
            <person name="Han L."/>
        </authorList>
    </citation>
    <scope>NUCLEOTIDE SEQUENCE [LARGE SCALE GENOMIC DNA]</scope>
    <source>
        <strain evidence="1 2">NEAU-GS14</strain>
    </source>
</reference>
<name>A0A4U3LNC5_9ACTN</name>